<dbReference type="AlphaFoldDB" id="A0A395LHJ6"/>
<dbReference type="OrthoDB" id="8265777at2"/>
<keyword evidence="2" id="KW-1185">Reference proteome</keyword>
<dbReference type="Proteomes" id="UP000254101">
    <property type="component" value="Unassembled WGS sequence"/>
</dbReference>
<reference evidence="1 2" key="1">
    <citation type="submission" date="2018-07" db="EMBL/GenBank/DDBJ databases">
        <title>Erythrobacter nanhaiensis sp. nov., a novel member of the genus Erythrobacter isolated from the South China Sea.</title>
        <authorList>
            <person name="Chen X."/>
            <person name="Liu J."/>
        </authorList>
    </citation>
    <scope>NUCLEOTIDE SEQUENCE [LARGE SCALE GENOMIC DNA]</scope>
    <source>
        <strain evidence="1 2">S-5</strain>
    </source>
</reference>
<evidence type="ECO:0000313" key="1">
    <source>
        <dbReference type="EMBL" id="RDS76408.1"/>
    </source>
</evidence>
<dbReference type="EMBL" id="QRBB01000001">
    <property type="protein sequence ID" value="RDS76408.1"/>
    <property type="molecule type" value="Genomic_DNA"/>
</dbReference>
<name>A0A395LHJ6_9SPHN</name>
<sequence>MIHNTAVAALQSGVALELRYDGFSRIVEVHAVGISTAHKPCMRVFQVRGGSVSNEPVGWKMMSLDKAFSMHLTEEVSHAPRQGYAKNDRGMSVIHAQL</sequence>
<organism evidence="1 2">
    <name type="scientific">Alteriqipengyuania lutimaris</name>
    <dbReference type="NCBI Taxonomy" id="1538146"/>
    <lineage>
        <taxon>Bacteria</taxon>
        <taxon>Pseudomonadati</taxon>
        <taxon>Pseudomonadota</taxon>
        <taxon>Alphaproteobacteria</taxon>
        <taxon>Sphingomonadales</taxon>
        <taxon>Erythrobacteraceae</taxon>
        <taxon>Alteriqipengyuania</taxon>
    </lineage>
</organism>
<accession>A0A395LHJ6</accession>
<comment type="caution">
    <text evidence="1">The sequence shown here is derived from an EMBL/GenBank/DDBJ whole genome shotgun (WGS) entry which is preliminary data.</text>
</comment>
<evidence type="ECO:0008006" key="3">
    <source>
        <dbReference type="Google" id="ProtNLM"/>
    </source>
</evidence>
<protein>
    <recommendedName>
        <fullName evidence="3">WYL domain-containing protein</fullName>
    </recommendedName>
</protein>
<gene>
    <name evidence="1" type="ORF">DL238_01480</name>
</gene>
<proteinExistence type="predicted"/>
<evidence type="ECO:0000313" key="2">
    <source>
        <dbReference type="Proteomes" id="UP000254101"/>
    </source>
</evidence>